<comment type="caution">
    <text evidence="1">The sequence shown here is derived from an EMBL/GenBank/DDBJ whole genome shotgun (WGS) entry which is preliminary data.</text>
</comment>
<feature type="non-terminal residue" evidence="1">
    <location>
        <position position="51"/>
    </location>
</feature>
<proteinExistence type="predicted"/>
<evidence type="ECO:0000313" key="1">
    <source>
        <dbReference type="EMBL" id="KAL0146612.1"/>
    </source>
</evidence>
<accession>A0ABD0MAQ3</accession>
<evidence type="ECO:0000313" key="2">
    <source>
        <dbReference type="Proteomes" id="UP001529510"/>
    </source>
</evidence>
<dbReference type="AlphaFoldDB" id="A0ABD0MAQ3"/>
<reference evidence="1 2" key="1">
    <citation type="submission" date="2024-05" db="EMBL/GenBank/DDBJ databases">
        <title>Genome sequencing and assembly of Indian major carp, Cirrhinus mrigala (Hamilton, 1822).</title>
        <authorList>
            <person name="Mohindra V."/>
            <person name="Chowdhury L.M."/>
            <person name="Lal K."/>
            <person name="Jena J.K."/>
        </authorList>
    </citation>
    <scope>NUCLEOTIDE SEQUENCE [LARGE SCALE GENOMIC DNA]</scope>
    <source>
        <strain evidence="1">CM1030</strain>
        <tissue evidence="1">Blood</tissue>
    </source>
</reference>
<sequence>SPVKLTGVSLSKSRQGKDKCDVLFNAYSKLSIAKGLPFAFEENLLKTDDHV</sequence>
<name>A0ABD0MAQ3_CIRMR</name>
<dbReference type="Proteomes" id="UP001529510">
    <property type="component" value="Unassembled WGS sequence"/>
</dbReference>
<dbReference type="EMBL" id="JAMKFB020000908">
    <property type="protein sequence ID" value="KAL0146612.1"/>
    <property type="molecule type" value="Genomic_DNA"/>
</dbReference>
<keyword evidence="2" id="KW-1185">Reference proteome</keyword>
<feature type="non-terminal residue" evidence="1">
    <location>
        <position position="1"/>
    </location>
</feature>
<organism evidence="1 2">
    <name type="scientific">Cirrhinus mrigala</name>
    <name type="common">Mrigala</name>
    <dbReference type="NCBI Taxonomy" id="683832"/>
    <lineage>
        <taxon>Eukaryota</taxon>
        <taxon>Metazoa</taxon>
        <taxon>Chordata</taxon>
        <taxon>Craniata</taxon>
        <taxon>Vertebrata</taxon>
        <taxon>Euteleostomi</taxon>
        <taxon>Actinopterygii</taxon>
        <taxon>Neopterygii</taxon>
        <taxon>Teleostei</taxon>
        <taxon>Ostariophysi</taxon>
        <taxon>Cypriniformes</taxon>
        <taxon>Cyprinidae</taxon>
        <taxon>Labeoninae</taxon>
        <taxon>Labeonini</taxon>
        <taxon>Cirrhinus</taxon>
    </lineage>
</organism>
<gene>
    <name evidence="1" type="ORF">M9458_057952</name>
</gene>
<protein>
    <submittedName>
        <fullName evidence="1">Uncharacterized protein</fullName>
    </submittedName>
</protein>